<proteinExistence type="predicted"/>
<reference evidence="1 2" key="1">
    <citation type="journal article" date="2023" name="Science">
        <title>Complex scaffold remodeling in plant triterpene biosynthesis.</title>
        <authorList>
            <person name="De La Pena R."/>
            <person name="Hodgson H."/>
            <person name="Liu J.C."/>
            <person name="Stephenson M.J."/>
            <person name="Martin A.C."/>
            <person name="Owen C."/>
            <person name="Harkess A."/>
            <person name="Leebens-Mack J."/>
            <person name="Jimenez L.E."/>
            <person name="Osbourn A."/>
            <person name="Sattely E.S."/>
        </authorList>
    </citation>
    <scope>NUCLEOTIDE SEQUENCE [LARGE SCALE GENOMIC DNA]</scope>
    <source>
        <strain evidence="2">cv. JPN11</strain>
        <tissue evidence="1">Leaf</tissue>
    </source>
</reference>
<accession>A0ACC1X200</accession>
<gene>
    <name evidence="1" type="ORF">OWV82_021500</name>
</gene>
<sequence>MGEEECSSRNKRWSLSGMTALVTGGSRGIGHAIVEELAGFGAIIHTCSRNQTELNERLREWENKGFKVTGSVCDVSSRQQREKLMETVSSNFRGRLNILVNNVGTTILKETTEFTEEDFSTLMSTNLESAYHLCQFAHPLLKASGNGNIIFISSVTGIVAIPLSSIYASTKGAINQLTKNLACEWAKDKIRVNSVAPWITRTSLIDAIQEDPKVKEVATRLISRTPIPRPGEPNEVSSVVAFLCFPAASYVTGQVICVDGGYSVTGF</sequence>
<evidence type="ECO:0000313" key="2">
    <source>
        <dbReference type="Proteomes" id="UP001164539"/>
    </source>
</evidence>
<evidence type="ECO:0000313" key="1">
    <source>
        <dbReference type="EMBL" id="KAJ4704618.1"/>
    </source>
</evidence>
<organism evidence="1 2">
    <name type="scientific">Melia azedarach</name>
    <name type="common">Chinaberry tree</name>
    <dbReference type="NCBI Taxonomy" id="155640"/>
    <lineage>
        <taxon>Eukaryota</taxon>
        <taxon>Viridiplantae</taxon>
        <taxon>Streptophyta</taxon>
        <taxon>Embryophyta</taxon>
        <taxon>Tracheophyta</taxon>
        <taxon>Spermatophyta</taxon>
        <taxon>Magnoliopsida</taxon>
        <taxon>eudicotyledons</taxon>
        <taxon>Gunneridae</taxon>
        <taxon>Pentapetalae</taxon>
        <taxon>rosids</taxon>
        <taxon>malvids</taxon>
        <taxon>Sapindales</taxon>
        <taxon>Meliaceae</taxon>
        <taxon>Melia</taxon>
    </lineage>
</organism>
<comment type="caution">
    <text evidence="1">The sequence shown here is derived from an EMBL/GenBank/DDBJ whole genome shotgun (WGS) entry which is preliminary data.</text>
</comment>
<keyword evidence="2" id="KW-1185">Reference proteome</keyword>
<protein>
    <submittedName>
        <fullName evidence="1">Tropinone reductase</fullName>
    </submittedName>
</protein>
<name>A0ACC1X200_MELAZ</name>
<dbReference type="EMBL" id="CM051405">
    <property type="protein sequence ID" value="KAJ4704618.1"/>
    <property type="molecule type" value="Genomic_DNA"/>
</dbReference>
<dbReference type="Proteomes" id="UP001164539">
    <property type="component" value="Chromosome 12"/>
</dbReference>